<keyword evidence="2" id="KW-1185">Reference proteome</keyword>
<evidence type="ECO:0000313" key="1">
    <source>
        <dbReference type="EnsemblMetazoa" id="MESCA009054-PA"/>
    </source>
</evidence>
<organism evidence="1 2">
    <name type="scientific">Megaselia scalaris</name>
    <name type="common">Humpbacked fly</name>
    <name type="synonym">Phora scalaris</name>
    <dbReference type="NCBI Taxonomy" id="36166"/>
    <lineage>
        <taxon>Eukaryota</taxon>
        <taxon>Metazoa</taxon>
        <taxon>Ecdysozoa</taxon>
        <taxon>Arthropoda</taxon>
        <taxon>Hexapoda</taxon>
        <taxon>Insecta</taxon>
        <taxon>Pterygota</taxon>
        <taxon>Neoptera</taxon>
        <taxon>Endopterygota</taxon>
        <taxon>Diptera</taxon>
        <taxon>Brachycera</taxon>
        <taxon>Muscomorpha</taxon>
        <taxon>Platypezoidea</taxon>
        <taxon>Phoridae</taxon>
        <taxon>Megaseliini</taxon>
        <taxon>Megaselia</taxon>
    </lineage>
</organism>
<dbReference type="AlphaFoldDB" id="T1GYW7"/>
<proteinExistence type="predicted"/>
<dbReference type="EnsemblMetazoa" id="MESCA009054-RA">
    <property type="protein sequence ID" value="MESCA009054-PA"/>
    <property type="gene ID" value="MESCA009054"/>
</dbReference>
<reference evidence="1" key="2">
    <citation type="submission" date="2015-06" db="UniProtKB">
        <authorList>
            <consortium name="EnsemblMetazoa"/>
        </authorList>
    </citation>
    <scope>IDENTIFICATION</scope>
</reference>
<accession>T1GYW7</accession>
<reference evidence="2" key="1">
    <citation type="submission" date="2013-02" db="EMBL/GenBank/DDBJ databases">
        <authorList>
            <person name="Hughes D."/>
        </authorList>
    </citation>
    <scope>NUCLEOTIDE SEQUENCE</scope>
    <source>
        <strain>Durham</strain>
        <strain evidence="2">NC isolate 2 -- Noor lab</strain>
    </source>
</reference>
<name>T1GYW7_MEGSC</name>
<dbReference type="EMBL" id="CAQQ02161779">
    <property type="status" value="NOT_ANNOTATED_CDS"/>
    <property type="molecule type" value="Genomic_DNA"/>
</dbReference>
<dbReference type="EMBL" id="CAQQ02161781">
    <property type="status" value="NOT_ANNOTATED_CDS"/>
    <property type="molecule type" value="Genomic_DNA"/>
</dbReference>
<dbReference type="EMBL" id="CAQQ02161780">
    <property type="status" value="NOT_ANNOTATED_CDS"/>
    <property type="molecule type" value="Genomic_DNA"/>
</dbReference>
<protein>
    <submittedName>
        <fullName evidence="1">Uncharacterized protein</fullName>
    </submittedName>
</protein>
<dbReference type="Proteomes" id="UP000015102">
    <property type="component" value="Unassembled WGS sequence"/>
</dbReference>
<sequence length="87" mass="9444">MAPMAPSLNPPLDDTPLVPITLTLLNCCGSIEAFKASCKWNSFVAGRAEAVVTKKTTPKIVVNFMMKDIGLLTLPGKRFKKPTLEII</sequence>
<dbReference type="HOGENOM" id="CLU_2485923_0_0_1"/>
<evidence type="ECO:0000313" key="2">
    <source>
        <dbReference type="Proteomes" id="UP000015102"/>
    </source>
</evidence>